<feature type="coiled-coil region" evidence="10">
    <location>
        <begin position="268"/>
        <end position="341"/>
    </location>
</feature>
<evidence type="ECO:0000256" key="8">
    <source>
        <dbReference type="ARBA" id="ARBA00023273"/>
    </source>
</evidence>
<keyword evidence="7" id="KW-0206">Cytoskeleton</keyword>
<keyword evidence="6" id="KW-0969">Cilium</keyword>
<keyword evidence="3" id="KW-0963">Cytoplasm</keyword>
<dbReference type="AlphaFoldDB" id="A0AAV8XNX7"/>
<dbReference type="InterPro" id="IPR008805">
    <property type="entry name" value="RIB43A"/>
</dbReference>
<dbReference type="Gene3D" id="1.10.30.10">
    <property type="entry name" value="High mobility group box domain"/>
    <property type="match status" value="1"/>
</dbReference>
<dbReference type="Pfam" id="PF05914">
    <property type="entry name" value="RIB43A"/>
    <property type="match status" value="1"/>
</dbReference>
<evidence type="ECO:0000256" key="1">
    <source>
        <dbReference type="ARBA" id="ARBA00004611"/>
    </source>
</evidence>
<proteinExistence type="inferred from homology"/>
<dbReference type="EMBL" id="JAPWTK010000440">
    <property type="protein sequence ID" value="KAJ8940299.1"/>
    <property type="molecule type" value="Genomic_DNA"/>
</dbReference>
<keyword evidence="4" id="KW-0282">Flagellum</keyword>
<evidence type="ECO:0000313" key="12">
    <source>
        <dbReference type="Proteomes" id="UP001162162"/>
    </source>
</evidence>
<evidence type="ECO:0000256" key="3">
    <source>
        <dbReference type="ARBA" id="ARBA00022490"/>
    </source>
</evidence>
<sequence length="361" mass="43543">MLNFQLMTDRDRREAASLEQRRQFEEERKKRIFNPRQRLIGVDINILERQIEEKRQRDLEEKSVERIFEEQRIKDDEVALALERKEQEERNKIVQEINIYRKKFPEKQIPPRLYDEDPRLGMSSCQKFEGEDLQNEQRSKIQREEIKAWLDQQVMEKNNDEQKEAEEAYKAAVIARDMRALELDRMEKECRRKLQEACVRFNKALADEKLCERQKREKQEINDNMAEIYNNLTSDMLTENPAVAEGNLGKKIGYLYKGMTPEEKKKFVAEQQAQIEEAKKKKLLEERREREMDDYMNGIQKTVCLMDRELAEQQKKRNKELAEENQRLAVEQNNRKRYLEKEVFKGTTSDLFFEQFNKSTR</sequence>
<keyword evidence="8" id="KW-0966">Cell projection</keyword>
<gene>
    <name evidence="11" type="ORF">NQ318_012838</name>
</gene>
<dbReference type="PANTHER" id="PTHR14517">
    <property type="entry name" value="RIB43A-RELATED"/>
    <property type="match status" value="1"/>
</dbReference>
<evidence type="ECO:0000313" key="11">
    <source>
        <dbReference type="EMBL" id="KAJ8940299.1"/>
    </source>
</evidence>
<organism evidence="11 12">
    <name type="scientific">Aromia moschata</name>
    <dbReference type="NCBI Taxonomy" id="1265417"/>
    <lineage>
        <taxon>Eukaryota</taxon>
        <taxon>Metazoa</taxon>
        <taxon>Ecdysozoa</taxon>
        <taxon>Arthropoda</taxon>
        <taxon>Hexapoda</taxon>
        <taxon>Insecta</taxon>
        <taxon>Pterygota</taxon>
        <taxon>Neoptera</taxon>
        <taxon>Endopterygota</taxon>
        <taxon>Coleoptera</taxon>
        <taxon>Polyphaga</taxon>
        <taxon>Cucujiformia</taxon>
        <taxon>Chrysomeloidea</taxon>
        <taxon>Cerambycidae</taxon>
        <taxon>Cerambycinae</taxon>
        <taxon>Callichromatini</taxon>
        <taxon>Aromia</taxon>
    </lineage>
</organism>
<evidence type="ECO:0000256" key="9">
    <source>
        <dbReference type="ARBA" id="ARBA00046435"/>
    </source>
</evidence>
<keyword evidence="12" id="KW-1185">Reference proteome</keyword>
<name>A0AAV8XNX7_9CUCU</name>
<dbReference type="Proteomes" id="UP001162162">
    <property type="component" value="Unassembled WGS sequence"/>
</dbReference>
<keyword evidence="5 10" id="KW-0175">Coiled coil</keyword>
<accession>A0AAV8XNX7</accession>
<evidence type="ECO:0000256" key="7">
    <source>
        <dbReference type="ARBA" id="ARBA00023212"/>
    </source>
</evidence>
<evidence type="ECO:0008006" key="13">
    <source>
        <dbReference type="Google" id="ProtNLM"/>
    </source>
</evidence>
<comment type="caution">
    <text evidence="11">The sequence shown here is derived from an EMBL/GenBank/DDBJ whole genome shotgun (WGS) entry which is preliminary data.</text>
</comment>
<dbReference type="InterPro" id="IPR036910">
    <property type="entry name" value="HMG_box_dom_sf"/>
</dbReference>
<dbReference type="PANTHER" id="PTHR14517:SF6">
    <property type="entry name" value="RE41410P"/>
    <property type="match status" value="1"/>
</dbReference>
<dbReference type="GO" id="GO:0005634">
    <property type="term" value="C:nucleus"/>
    <property type="evidence" value="ECO:0007669"/>
    <property type="project" value="UniProtKB-ARBA"/>
</dbReference>
<evidence type="ECO:0000256" key="4">
    <source>
        <dbReference type="ARBA" id="ARBA00022846"/>
    </source>
</evidence>
<evidence type="ECO:0000256" key="6">
    <source>
        <dbReference type="ARBA" id="ARBA00023069"/>
    </source>
</evidence>
<comment type="subcellular location">
    <subcellularLocation>
        <location evidence="1">Cytoplasm</location>
        <location evidence="1">Cytoskeleton</location>
        <location evidence="1">Flagellum axoneme</location>
    </subcellularLocation>
</comment>
<reference evidence="11" key="1">
    <citation type="journal article" date="2023" name="Insect Mol. Biol.">
        <title>Genome sequencing provides insights into the evolution of gene families encoding plant cell wall-degrading enzymes in longhorned beetles.</title>
        <authorList>
            <person name="Shin N.R."/>
            <person name="Okamura Y."/>
            <person name="Kirsch R."/>
            <person name="Pauchet Y."/>
        </authorList>
    </citation>
    <scope>NUCLEOTIDE SEQUENCE</scope>
    <source>
        <strain evidence="11">AMC_N1</strain>
    </source>
</reference>
<comment type="similarity">
    <text evidence="2">Belongs to the RIB43A family.</text>
</comment>
<comment type="subunit">
    <text evidence="9">Microtubule inner protein component of sperm flagellar doublet microtubules.</text>
</comment>
<evidence type="ECO:0000256" key="10">
    <source>
        <dbReference type="SAM" id="Coils"/>
    </source>
</evidence>
<protein>
    <recommendedName>
        <fullName evidence="13">RIB43A-like with coiled-coils protein 2</fullName>
    </recommendedName>
</protein>
<evidence type="ECO:0000256" key="2">
    <source>
        <dbReference type="ARBA" id="ARBA00006875"/>
    </source>
</evidence>
<evidence type="ECO:0000256" key="5">
    <source>
        <dbReference type="ARBA" id="ARBA00023054"/>
    </source>
</evidence>